<keyword evidence="2" id="KW-1185">Reference proteome</keyword>
<dbReference type="AlphaFoldDB" id="A0A4Y8WY23"/>
<sequence>MDITARAVGRAHLCDWEQECCGDPIVAGAIHELVLVLQPPVQTDRPGSRTAIDWILTHHDDGGPAGSTPLRRVRALVRRVHEVWPTGRLAEIDRVPGHADLVAPEPEEEAAIGEGEVVFTAAYEPVLPETPRPGGWLLDLEILEDLGPHTW</sequence>
<protein>
    <submittedName>
        <fullName evidence="1">Uncharacterized protein</fullName>
    </submittedName>
</protein>
<reference evidence="1 2" key="1">
    <citation type="submission" date="2020-08" db="EMBL/GenBank/DDBJ databases">
        <title>Sequencing the genomes of 1000 actinobacteria strains.</title>
        <authorList>
            <person name="Klenk H.-P."/>
        </authorList>
    </citation>
    <scope>NUCLEOTIDE SEQUENCE [LARGE SCALE GENOMIC DNA]</scope>
    <source>
        <strain evidence="1 2">DSM 19079</strain>
    </source>
</reference>
<accession>A0A4Y8WY23</accession>
<evidence type="ECO:0000313" key="1">
    <source>
        <dbReference type="EMBL" id="MBB4883856.1"/>
    </source>
</evidence>
<dbReference type="Proteomes" id="UP000560081">
    <property type="component" value="Unassembled WGS sequence"/>
</dbReference>
<dbReference type="OrthoDB" id="4966382at2"/>
<comment type="caution">
    <text evidence="1">The sequence shown here is derived from an EMBL/GenBank/DDBJ whole genome shotgun (WGS) entry which is preliminary data.</text>
</comment>
<organism evidence="1 2">
    <name type="scientific">Micrococcus flavus</name>
    <dbReference type="NCBI Taxonomy" id="384602"/>
    <lineage>
        <taxon>Bacteria</taxon>
        <taxon>Bacillati</taxon>
        <taxon>Actinomycetota</taxon>
        <taxon>Actinomycetes</taxon>
        <taxon>Micrococcales</taxon>
        <taxon>Micrococcaceae</taxon>
        <taxon>Micrococcus</taxon>
    </lineage>
</organism>
<evidence type="ECO:0000313" key="2">
    <source>
        <dbReference type="Proteomes" id="UP000560081"/>
    </source>
</evidence>
<gene>
    <name evidence="1" type="ORF">BJ976_002207</name>
</gene>
<dbReference type="EMBL" id="JACHMC010000001">
    <property type="protein sequence ID" value="MBB4883856.1"/>
    <property type="molecule type" value="Genomic_DNA"/>
</dbReference>
<name>A0A4Y8WY23_9MICC</name>
<dbReference type="RefSeq" id="WP_135030616.1">
    <property type="nucleotide sequence ID" value="NZ_BMLA01000007.1"/>
</dbReference>
<proteinExistence type="predicted"/>